<evidence type="ECO:0000313" key="2">
    <source>
        <dbReference type="EMBL" id="ATU83026.1"/>
    </source>
</evidence>
<evidence type="ECO:0000256" key="1">
    <source>
        <dbReference type="SAM" id="SignalP"/>
    </source>
</evidence>
<proteinExistence type="evidence at transcript level"/>
<sequence>MVLFKYWLMFLVFTLLDAAQKLPPCRLGSDLLNGLVNSNNKDTDEYGIENAFGLMGEDPGNETEKQDLSEKEFQDCIQHYIHSGPLDNDTPSIAPLNLHYEPLPNMGNNIEMPLPIPDDEDYLPGKEGYTTYVNPYNFKEKGYFNKTKSDDFLDDLLNFFEDWL</sequence>
<feature type="signal peptide" evidence="1">
    <location>
        <begin position="1"/>
        <end position="18"/>
    </location>
</feature>
<keyword evidence="1" id="KW-0732">Signal</keyword>
<organism evidence="2">
    <name type="scientific">Pristhesancus plagipennis</name>
    <name type="common">Common assassin bug</name>
    <dbReference type="NCBI Taxonomy" id="1955184"/>
    <lineage>
        <taxon>Eukaryota</taxon>
        <taxon>Metazoa</taxon>
        <taxon>Ecdysozoa</taxon>
        <taxon>Arthropoda</taxon>
        <taxon>Hexapoda</taxon>
        <taxon>Insecta</taxon>
        <taxon>Pterygota</taxon>
        <taxon>Neoptera</taxon>
        <taxon>Paraneoptera</taxon>
        <taxon>Hemiptera</taxon>
        <taxon>Heteroptera</taxon>
        <taxon>Panheteroptera</taxon>
        <taxon>Cimicomorpha</taxon>
        <taxon>Reduviidae</taxon>
        <taxon>Harpactorinae</taxon>
        <taxon>Harpactorini</taxon>
        <taxon>Pristhesancus</taxon>
    </lineage>
</organism>
<protein>
    <submittedName>
        <fullName evidence="2">Uncharacterized protein</fullName>
    </submittedName>
</protein>
<accession>A0A2K8JMH3</accession>
<dbReference type="AlphaFoldDB" id="A0A2K8JMH3"/>
<dbReference type="EMBL" id="KY031275">
    <property type="protein sequence ID" value="ATU83026.1"/>
    <property type="molecule type" value="mRNA"/>
</dbReference>
<name>A0A2K8JMH3_PRIPG</name>
<reference evidence="2" key="1">
    <citation type="submission" date="2016-10" db="EMBL/GenBank/DDBJ databases">
        <title>The assassin bug Pristhesancus plagipennis produces two different types of venom.</title>
        <authorList>
            <person name="Walker A.A."/>
            <person name="Herzig V."/>
            <person name="Jin J."/>
            <person name="Fry B.G."/>
            <person name="King G.F."/>
        </authorList>
    </citation>
    <scope>NUCLEOTIDE SEQUENCE</scope>
    <source>
        <tissue evidence="2">Venom/labial glands</tissue>
    </source>
</reference>
<feature type="chain" id="PRO_5014596795" evidence="1">
    <location>
        <begin position="19"/>
        <end position="164"/>
    </location>
</feature>